<dbReference type="Pfam" id="PF01155">
    <property type="entry name" value="HypA"/>
    <property type="match status" value="1"/>
</dbReference>
<keyword evidence="5" id="KW-1185">Reference proteome</keyword>
<protein>
    <submittedName>
        <fullName evidence="4">Hydrogenase nickel incorporation protein HypA</fullName>
    </submittedName>
</protein>
<dbReference type="AlphaFoldDB" id="A0A5E4UPI6"/>
<gene>
    <name evidence="4" type="ORF">PCO31111_02200</name>
</gene>
<dbReference type="RefSeq" id="WP_150584926.1">
    <property type="nucleotide sequence ID" value="NZ_CABPSE010000006.1"/>
</dbReference>
<evidence type="ECO:0000313" key="5">
    <source>
        <dbReference type="Proteomes" id="UP000383971"/>
    </source>
</evidence>
<reference evidence="4 5" key="1">
    <citation type="submission" date="2019-08" db="EMBL/GenBank/DDBJ databases">
        <authorList>
            <person name="Peeters C."/>
        </authorList>
    </citation>
    <scope>NUCLEOTIDE SEQUENCE [LARGE SCALE GENOMIC DNA]</scope>
    <source>
        <strain evidence="4 5">LMG 31111</strain>
    </source>
</reference>
<accession>A0A5E4UPI6</accession>
<evidence type="ECO:0000256" key="2">
    <source>
        <dbReference type="ARBA" id="ARBA00022723"/>
    </source>
</evidence>
<evidence type="ECO:0000313" key="4">
    <source>
        <dbReference type="EMBL" id="VVE01951.1"/>
    </source>
</evidence>
<dbReference type="GO" id="GO:0016151">
    <property type="term" value="F:nickel cation binding"/>
    <property type="evidence" value="ECO:0007669"/>
    <property type="project" value="InterPro"/>
</dbReference>
<dbReference type="GO" id="GO:0051604">
    <property type="term" value="P:protein maturation"/>
    <property type="evidence" value="ECO:0007669"/>
    <property type="project" value="InterPro"/>
</dbReference>
<organism evidence="4 5">
    <name type="scientific">Pandoraea communis</name>
    <dbReference type="NCBI Taxonomy" id="2508297"/>
    <lineage>
        <taxon>Bacteria</taxon>
        <taxon>Pseudomonadati</taxon>
        <taxon>Pseudomonadota</taxon>
        <taxon>Betaproteobacteria</taxon>
        <taxon>Burkholderiales</taxon>
        <taxon>Burkholderiaceae</taxon>
        <taxon>Pandoraea</taxon>
    </lineage>
</organism>
<name>A0A5E4UPI6_9BURK</name>
<keyword evidence="1" id="KW-0533">Nickel</keyword>
<sequence length="92" mass="10070">MHETGIVRNLVRQLETAARESGAVRVSGVDVWLGALSQFSPEHFREHFADEACGTLAEGAVLRIEVSHDLRDPHAQDVMMTGLEFDVPDGQG</sequence>
<evidence type="ECO:0000256" key="3">
    <source>
        <dbReference type="ARBA" id="ARBA00022833"/>
    </source>
</evidence>
<dbReference type="EMBL" id="CABPSE010000006">
    <property type="protein sequence ID" value="VVE01951.1"/>
    <property type="molecule type" value="Genomic_DNA"/>
</dbReference>
<proteinExistence type="predicted"/>
<keyword evidence="2" id="KW-0479">Metal-binding</keyword>
<dbReference type="Gene3D" id="3.30.2320.50">
    <property type="match status" value="1"/>
</dbReference>
<evidence type="ECO:0000256" key="1">
    <source>
        <dbReference type="ARBA" id="ARBA00022596"/>
    </source>
</evidence>
<keyword evidence="3" id="KW-0862">Zinc</keyword>
<dbReference type="Proteomes" id="UP000383971">
    <property type="component" value="Unassembled WGS sequence"/>
</dbReference>
<dbReference type="InterPro" id="IPR000688">
    <property type="entry name" value="HypA/HybF"/>
</dbReference>